<dbReference type="EMBL" id="JABAIM010000001">
    <property type="protein sequence ID" value="NLR75168.1"/>
    <property type="molecule type" value="Genomic_DNA"/>
</dbReference>
<proteinExistence type="inferred from homology"/>
<dbReference type="InterPro" id="IPR052912">
    <property type="entry name" value="UPF0111_domain"/>
</dbReference>
<name>A0A847SDC2_9NEIS</name>
<dbReference type="RefSeq" id="WP_168876717.1">
    <property type="nucleotide sequence ID" value="NZ_JABAIM010000001.1"/>
</dbReference>
<comment type="caution">
    <text evidence="2">The sequence shown here is derived from an EMBL/GenBank/DDBJ whole genome shotgun (WGS) entry which is preliminary data.</text>
</comment>
<dbReference type="PANTHER" id="PTHR37298:SF1">
    <property type="entry name" value="UPF0111 PROTEIN YKAA"/>
    <property type="match status" value="1"/>
</dbReference>
<dbReference type="Pfam" id="PF01865">
    <property type="entry name" value="PhoU_div"/>
    <property type="match status" value="1"/>
</dbReference>
<dbReference type="Gene3D" id="1.20.58.220">
    <property type="entry name" value="Phosphate transport system protein phou homolog 2, domain 2"/>
    <property type="match status" value="1"/>
</dbReference>
<dbReference type="Proteomes" id="UP000587991">
    <property type="component" value="Unassembled WGS sequence"/>
</dbReference>
<dbReference type="PANTHER" id="PTHR37298">
    <property type="entry name" value="UPF0111 PROTEIN YKAA"/>
    <property type="match status" value="1"/>
</dbReference>
<dbReference type="InterPro" id="IPR018445">
    <property type="entry name" value="Put_Phosphate_transp_reg"/>
</dbReference>
<dbReference type="InterPro" id="IPR038078">
    <property type="entry name" value="PhoU-like_sf"/>
</dbReference>
<organism evidence="2 3">
    <name type="scientific">Leeia aquatica</name>
    <dbReference type="NCBI Taxonomy" id="2725557"/>
    <lineage>
        <taxon>Bacteria</taxon>
        <taxon>Pseudomonadati</taxon>
        <taxon>Pseudomonadota</taxon>
        <taxon>Betaproteobacteria</taxon>
        <taxon>Neisseriales</taxon>
        <taxon>Leeiaceae</taxon>
        <taxon>Leeia</taxon>
    </lineage>
</organism>
<gene>
    <name evidence="2" type="ORF">HF682_08345</name>
</gene>
<protein>
    <submittedName>
        <fullName evidence="2">DUF47 domain-containing protein</fullName>
    </submittedName>
</protein>
<sequence length="216" mass="24396">MSNFLTTLIAKVSPREEKFFDWFNQHADLVVNAAKHLAAMSAEQDHSFKGHFEAIEGLERQADDVSREILLALHRTFVTPFDRGEIKDLATALDDVIDIIEQIPVRASMYGLTRFTPEMAALGQIVLRATEKLKEAVAMLNDMNHADRIIKACHDVTVIEDDADRVMRNGISRLFAEETEARVLLATKELYELYEAAVDRCEDAADVIHSVVLERI</sequence>
<comment type="similarity">
    <text evidence="1">Belongs to the UPF0111 family.</text>
</comment>
<evidence type="ECO:0000313" key="3">
    <source>
        <dbReference type="Proteomes" id="UP000587991"/>
    </source>
</evidence>
<keyword evidence="3" id="KW-1185">Reference proteome</keyword>
<reference evidence="2 3" key="1">
    <citation type="submission" date="2020-04" db="EMBL/GenBank/DDBJ databases">
        <title>Draft genome of Leeia sp. IMCC25680.</title>
        <authorList>
            <person name="Song J."/>
            <person name="Cho J.-C."/>
        </authorList>
    </citation>
    <scope>NUCLEOTIDE SEQUENCE [LARGE SCALE GENOMIC DNA]</scope>
    <source>
        <strain evidence="2 3">IMCC25680</strain>
    </source>
</reference>
<dbReference type="AlphaFoldDB" id="A0A847SDC2"/>
<evidence type="ECO:0000256" key="1">
    <source>
        <dbReference type="ARBA" id="ARBA00008591"/>
    </source>
</evidence>
<evidence type="ECO:0000313" key="2">
    <source>
        <dbReference type="EMBL" id="NLR75168.1"/>
    </source>
</evidence>
<accession>A0A847SDC2</accession>